<gene>
    <name evidence="2" type="ORF">AMTR_s00032p00200300</name>
</gene>
<organism evidence="2 3">
    <name type="scientific">Amborella trichopoda</name>
    <dbReference type="NCBI Taxonomy" id="13333"/>
    <lineage>
        <taxon>Eukaryota</taxon>
        <taxon>Viridiplantae</taxon>
        <taxon>Streptophyta</taxon>
        <taxon>Embryophyta</taxon>
        <taxon>Tracheophyta</taxon>
        <taxon>Spermatophyta</taxon>
        <taxon>Magnoliopsida</taxon>
        <taxon>Amborellales</taxon>
        <taxon>Amborellaceae</taxon>
        <taxon>Amborella</taxon>
    </lineage>
</organism>
<accession>U5CY85</accession>
<dbReference type="Proteomes" id="UP000017836">
    <property type="component" value="Unassembled WGS sequence"/>
</dbReference>
<feature type="compositionally biased region" description="Basic and acidic residues" evidence="1">
    <location>
        <begin position="59"/>
        <end position="69"/>
    </location>
</feature>
<evidence type="ECO:0000313" key="2">
    <source>
        <dbReference type="EMBL" id="ERN14940.1"/>
    </source>
</evidence>
<dbReference type="HOGENOM" id="CLU_2779229_0_0_1"/>
<feature type="compositionally biased region" description="Basic and acidic residues" evidence="1">
    <location>
        <begin position="36"/>
        <end position="52"/>
    </location>
</feature>
<dbReference type="Gramene" id="ERN14940">
    <property type="protein sequence ID" value="ERN14940"/>
    <property type="gene ID" value="AMTR_s00032p00200300"/>
</dbReference>
<evidence type="ECO:0000313" key="3">
    <source>
        <dbReference type="Proteomes" id="UP000017836"/>
    </source>
</evidence>
<feature type="region of interest" description="Disordered" evidence="1">
    <location>
        <begin position="15"/>
        <end position="69"/>
    </location>
</feature>
<sequence length="69" mass="7912">MSLYSRERALTWTQVQKAAGMASSTMRSTNPKLKTKGKEMAKEKGKGKEKEKVQKKRRTIVEEEHTNSE</sequence>
<protein>
    <submittedName>
        <fullName evidence="2">Uncharacterized protein</fullName>
    </submittedName>
</protein>
<name>U5CY85_AMBTC</name>
<proteinExistence type="predicted"/>
<reference evidence="3" key="1">
    <citation type="journal article" date="2013" name="Science">
        <title>The Amborella genome and the evolution of flowering plants.</title>
        <authorList>
            <consortium name="Amborella Genome Project"/>
        </authorList>
    </citation>
    <scope>NUCLEOTIDE SEQUENCE [LARGE SCALE GENOMIC DNA]</scope>
</reference>
<dbReference type="AlphaFoldDB" id="U5CY85"/>
<feature type="compositionally biased region" description="Polar residues" evidence="1">
    <location>
        <begin position="15"/>
        <end position="31"/>
    </location>
</feature>
<keyword evidence="3" id="KW-1185">Reference proteome</keyword>
<dbReference type="EMBL" id="KI392518">
    <property type="protein sequence ID" value="ERN14940.1"/>
    <property type="molecule type" value="Genomic_DNA"/>
</dbReference>
<evidence type="ECO:0000256" key="1">
    <source>
        <dbReference type="SAM" id="MobiDB-lite"/>
    </source>
</evidence>